<organism evidence="1">
    <name type="scientific">Flavonifractor plautii</name>
    <name type="common">Fusobacterium plautii</name>
    <dbReference type="NCBI Taxonomy" id="292800"/>
    <lineage>
        <taxon>Bacteria</taxon>
        <taxon>Bacillati</taxon>
        <taxon>Bacillota</taxon>
        <taxon>Clostridia</taxon>
        <taxon>Eubacteriales</taxon>
        <taxon>Oscillospiraceae</taxon>
        <taxon>Flavonifractor</taxon>
    </lineage>
</organism>
<gene>
    <name evidence="1" type="ORF">FPLFYP42_02996</name>
</gene>
<dbReference type="RefSeq" id="WP_156622120.1">
    <property type="nucleotide sequence ID" value="NZ_CACRUB010000049.1"/>
</dbReference>
<reference evidence="1" key="1">
    <citation type="submission" date="2019-11" db="EMBL/GenBank/DDBJ databases">
        <authorList>
            <person name="Feng L."/>
        </authorList>
    </citation>
    <scope>NUCLEOTIDE SEQUENCE</scope>
    <source>
        <strain evidence="1">FplautiiLFYP42</strain>
    </source>
</reference>
<protein>
    <recommendedName>
        <fullName evidence="2">Restriction endonuclease type IV Mrr domain-containing protein</fullName>
    </recommendedName>
</protein>
<accession>A0A6N3G7F1</accession>
<evidence type="ECO:0000313" key="1">
    <source>
        <dbReference type="EMBL" id="VYU60678.1"/>
    </source>
</evidence>
<dbReference type="AlphaFoldDB" id="A0A6N3G7F1"/>
<sequence length="339" mass="38066">MLCSQLSTIRSLVNDEQFRSIIKYFESLLPSSKITASNFALQNGIEFALSQKILQELVKSELLMYTFGIRCPECGLLLSSTESIASIEKEQYCYNCGEEIEISPDDIEVIYTFKNYPFAHGQQSDFPLAIDKSAALQYDSLSQLLKSGLLDINTAFFAPTEEEYHNLQIAYKNIFNAHPTTKAKGDTLESLTINLFNLCKHFRANGIRLNVNQIDCYVRNTLYIPGISQAGCVDSFVIECKNEKSTPKAGYMNKLHSILHNTGKNFGVIVSKCSAPRTFVSLANQIYLRDDIIIISIDKNDLEEIVFKKSNLLECISRKIDAVKLNATKDLIALGLYNA</sequence>
<name>A0A6N3G7F1_FLAPL</name>
<evidence type="ECO:0008006" key="2">
    <source>
        <dbReference type="Google" id="ProtNLM"/>
    </source>
</evidence>
<proteinExistence type="predicted"/>
<dbReference type="EMBL" id="CACRUB010000049">
    <property type="protein sequence ID" value="VYU60678.1"/>
    <property type="molecule type" value="Genomic_DNA"/>
</dbReference>